<evidence type="ECO:0000256" key="3">
    <source>
        <dbReference type="PROSITE-ProRule" id="PRU00708"/>
    </source>
</evidence>
<organism evidence="4 5">
    <name type="scientific">Thalictrum thalictroides</name>
    <name type="common">Rue-anemone</name>
    <name type="synonym">Anemone thalictroides</name>
    <dbReference type="NCBI Taxonomy" id="46969"/>
    <lineage>
        <taxon>Eukaryota</taxon>
        <taxon>Viridiplantae</taxon>
        <taxon>Streptophyta</taxon>
        <taxon>Embryophyta</taxon>
        <taxon>Tracheophyta</taxon>
        <taxon>Spermatophyta</taxon>
        <taxon>Magnoliopsida</taxon>
        <taxon>Ranunculales</taxon>
        <taxon>Ranunculaceae</taxon>
        <taxon>Thalictroideae</taxon>
        <taxon>Thalictrum</taxon>
    </lineage>
</organism>
<dbReference type="InterPro" id="IPR046960">
    <property type="entry name" value="PPR_At4g14850-like_plant"/>
</dbReference>
<evidence type="ECO:0000313" key="5">
    <source>
        <dbReference type="Proteomes" id="UP000554482"/>
    </source>
</evidence>
<proteinExistence type="inferred from homology"/>
<accession>A0A7J6VDV0</accession>
<dbReference type="AlphaFoldDB" id="A0A7J6VDV0"/>
<name>A0A7J6VDV0_THATH</name>
<evidence type="ECO:0000256" key="2">
    <source>
        <dbReference type="ARBA" id="ARBA00061659"/>
    </source>
</evidence>
<gene>
    <name evidence="4" type="ORF">FRX31_027486</name>
</gene>
<evidence type="ECO:0000313" key="4">
    <source>
        <dbReference type="EMBL" id="KAF5182927.1"/>
    </source>
</evidence>
<dbReference type="FunFam" id="1.25.40.10:FF:000344">
    <property type="entry name" value="Pentatricopeptide repeat-containing protein"/>
    <property type="match status" value="1"/>
</dbReference>
<dbReference type="InterPro" id="IPR046848">
    <property type="entry name" value="E_motif"/>
</dbReference>
<comment type="caution">
    <text evidence="4">The sequence shown here is derived from an EMBL/GenBank/DDBJ whole genome shotgun (WGS) entry which is preliminary data.</text>
</comment>
<dbReference type="FunFam" id="1.25.40.10:FF:000090">
    <property type="entry name" value="Pentatricopeptide repeat-containing protein, chloroplastic"/>
    <property type="match status" value="1"/>
</dbReference>
<comment type="similarity">
    <text evidence="2">Belongs to the PPR family. PCMP-E subfamily.</text>
</comment>
<dbReference type="Proteomes" id="UP000554482">
    <property type="component" value="Unassembled WGS sequence"/>
</dbReference>
<dbReference type="OrthoDB" id="1879398at2759"/>
<feature type="repeat" description="PPR" evidence="3">
    <location>
        <begin position="334"/>
        <end position="368"/>
    </location>
</feature>
<dbReference type="GO" id="GO:0003723">
    <property type="term" value="F:RNA binding"/>
    <property type="evidence" value="ECO:0007669"/>
    <property type="project" value="InterPro"/>
</dbReference>
<dbReference type="Pfam" id="PF01535">
    <property type="entry name" value="PPR"/>
    <property type="match status" value="3"/>
</dbReference>
<dbReference type="EMBL" id="JABWDY010034136">
    <property type="protein sequence ID" value="KAF5182927.1"/>
    <property type="molecule type" value="Genomic_DNA"/>
</dbReference>
<keyword evidence="5" id="KW-1185">Reference proteome</keyword>
<keyword evidence="1" id="KW-0677">Repeat</keyword>
<reference evidence="4 5" key="1">
    <citation type="submission" date="2020-06" db="EMBL/GenBank/DDBJ databases">
        <title>Transcriptomic and genomic resources for Thalictrum thalictroides and T. hernandezii: Facilitating candidate gene discovery in an emerging model plant lineage.</title>
        <authorList>
            <person name="Arias T."/>
            <person name="Riano-Pachon D.M."/>
            <person name="Di Stilio V.S."/>
        </authorList>
    </citation>
    <scope>NUCLEOTIDE SEQUENCE [LARGE SCALE GENOMIC DNA]</scope>
    <source>
        <strain evidence="5">cv. WT478/WT964</strain>
        <tissue evidence="4">Leaves</tissue>
    </source>
</reference>
<dbReference type="Pfam" id="PF13041">
    <property type="entry name" value="PPR_2"/>
    <property type="match status" value="2"/>
</dbReference>
<dbReference type="Gene3D" id="1.25.40.10">
    <property type="entry name" value="Tetratricopeptide repeat domain"/>
    <property type="match status" value="3"/>
</dbReference>
<dbReference type="Pfam" id="PF20431">
    <property type="entry name" value="E_motif"/>
    <property type="match status" value="1"/>
</dbReference>
<dbReference type="PANTHER" id="PTHR47926">
    <property type="entry name" value="PENTATRICOPEPTIDE REPEAT-CONTAINING PROTEIN"/>
    <property type="match status" value="1"/>
</dbReference>
<dbReference type="GO" id="GO:0009451">
    <property type="term" value="P:RNA modification"/>
    <property type="evidence" value="ECO:0007669"/>
    <property type="project" value="InterPro"/>
</dbReference>
<feature type="repeat" description="PPR" evidence="3">
    <location>
        <begin position="201"/>
        <end position="235"/>
    </location>
</feature>
<dbReference type="FunFam" id="1.25.40.10:FF:000196">
    <property type="entry name" value="Pentatricopeptide repeat-containing protein At4g14850"/>
    <property type="match status" value="1"/>
</dbReference>
<sequence>MRIGIRRWWCQCYTIPKNSLPSPLYYHTQTKPHSINNTLLKELVQTGQFIQALEYYTKHWNTSNFRPDNYTFPYILKASTQLKDPTLGLLIHNIAIKTGFGSNLFVSNSLILFYGKFGKLEYISYLFDEMPQRNIVTWTAAISALLQNYEYYQAVRFFRDMLVAGIKPNSFTMATILPCFCYMEGSIQIHGFLIKHGFESDVFVLTALIDVYAKCGFIFSAQQVFNEMPERNVVSWNAMILGYNQNGEAGVSLRLFSKMRNSGDIQPDSFSVVTALNSCSSLTALRCGEEIHCYTYKVGVNSTVFVGNGLIDMYGKCGVQENAAQVFYGMQERDVSSWTTLITCYGMHGHGTKAVSLFEEMKQTRSITPNSVTITAVLTACSHSGLVQDGLRYFEAMTNEFDIEPVMKHYACIVDLLGRAGFLEEALRFINKMPIQGDARLWETLLGAATIQGDRTVIGMSATSLIKLQPENAELVIQLANIHANFGLWEDVAKAREMTQSRKISKNRGVSYVMNFKESWPP</sequence>
<dbReference type="InterPro" id="IPR011990">
    <property type="entry name" value="TPR-like_helical_dom_sf"/>
</dbReference>
<dbReference type="InterPro" id="IPR002885">
    <property type="entry name" value="PPR_rpt"/>
</dbReference>
<protein>
    <submittedName>
        <fullName evidence="4">Pentatricopeptide repeat-containing protein</fullName>
    </submittedName>
</protein>
<evidence type="ECO:0000256" key="1">
    <source>
        <dbReference type="ARBA" id="ARBA00022737"/>
    </source>
</evidence>
<dbReference type="NCBIfam" id="TIGR00756">
    <property type="entry name" value="PPR"/>
    <property type="match status" value="3"/>
</dbReference>
<dbReference type="PROSITE" id="PS51375">
    <property type="entry name" value="PPR"/>
    <property type="match status" value="3"/>
</dbReference>
<feature type="repeat" description="PPR" evidence="3">
    <location>
        <begin position="134"/>
        <end position="168"/>
    </location>
</feature>